<dbReference type="Proteomes" id="UP001311799">
    <property type="component" value="Unassembled WGS sequence"/>
</dbReference>
<feature type="transmembrane region" description="Helical" evidence="1">
    <location>
        <begin position="419"/>
        <end position="437"/>
    </location>
</feature>
<keyword evidence="3" id="KW-1185">Reference proteome</keyword>
<feature type="transmembrane region" description="Helical" evidence="1">
    <location>
        <begin position="115"/>
        <end position="132"/>
    </location>
</feature>
<keyword evidence="1" id="KW-0812">Transmembrane</keyword>
<dbReference type="AlphaFoldDB" id="A0AAV9XT77"/>
<keyword evidence="1" id="KW-0472">Membrane</keyword>
<keyword evidence="1" id="KW-1133">Transmembrane helix</keyword>
<comment type="caution">
    <text evidence="2">The sequence shown here is derived from an EMBL/GenBank/DDBJ whole genome shotgun (WGS) entry which is preliminary data.</text>
</comment>
<protein>
    <submittedName>
        <fullName evidence="2">Uncharacterized protein</fullName>
    </submittedName>
</protein>
<feature type="transmembrane region" description="Helical" evidence="1">
    <location>
        <begin position="290"/>
        <end position="311"/>
    </location>
</feature>
<feature type="transmembrane region" description="Helical" evidence="1">
    <location>
        <begin position="144"/>
        <end position="168"/>
    </location>
</feature>
<feature type="transmembrane region" description="Helical" evidence="1">
    <location>
        <begin position="317"/>
        <end position="337"/>
    </location>
</feature>
<evidence type="ECO:0000313" key="2">
    <source>
        <dbReference type="EMBL" id="KAK6587683.1"/>
    </source>
</evidence>
<evidence type="ECO:0000256" key="1">
    <source>
        <dbReference type="SAM" id="Phobius"/>
    </source>
</evidence>
<accession>A0AAV9XT77</accession>
<feature type="transmembrane region" description="Helical" evidence="1">
    <location>
        <begin position="39"/>
        <end position="60"/>
    </location>
</feature>
<feature type="transmembrane region" description="Helical" evidence="1">
    <location>
        <begin position="344"/>
        <end position="364"/>
    </location>
</feature>
<feature type="transmembrane region" description="Helical" evidence="1">
    <location>
        <begin position="266"/>
        <end position="283"/>
    </location>
</feature>
<organism evidence="2 3">
    <name type="scientific">Cryptosporidium xiaoi</name>
    <dbReference type="NCBI Taxonomy" id="659607"/>
    <lineage>
        <taxon>Eukaryota</taxon>
        <taxon>Sar</taxon>
        <taxon>Alveolata</taxon>
        <taxon>Apicomplexa</taxon>
        <taxon>Conoidasida</taxon>
        <taxon>Coccidia</taxon>
        <taxon>Eucoccidiorida</taxon>
        <taxon>Eimeriorina</taxon>
        <taxon>Cryptosporidiidae</taxon>
        <taxon>Cryptosporidium</taxon>
    </lineage>
</organism>
<feature type="transmembrane region" description="Helical" evidence="1">
    <location>
        <begin position="376"/>
        <end position="407"/>
    </location>
</feature>
<sequence>MMTLNRLNLASSSENDSLQKNNRNTVKVVDIFRYSQINYLNKILCLLLLLFHLWHIYSYRGNIIPTFSRLKLNSLCIISLILNAILPCFFFVQGWLKSVEIHTSKPLFSRLHIEYLLPILFYFFVQLVYIMMNNSDILYKDDGFSLLVSNIFVFNSGFLSTLFYLFTINLFVDPIALILTPMFFSCEILVKPLLDNSMSVDRSQNVIDLESSNNINGKPRRFDSIEFRSLTFWDMLYSIIIIFLYGNFVNIFQSLDFIPLFRYQSVFYYILSIVGLILLCMIFKKRPYIVYFLILFQLFIRGIILVSHISGYSRFSISQFLASYHFLSLIYLSGVLLPCIGNRLFLSWQTPVLCIVFTILIYYYSFNYYRVMASPIISPIIVSLNSNIISLLLNLASVIGITSLFILTLTGKTSVLSKISTYTIFFAMSIASSIDLFL</sequence>
<reference evidence="2 3" key="1">
    <citation type="submission" date="2023-10" db="EMBL/GenBank/DDBJ databases">
        <title>Comparative genomics analysis reveals potential genetic determinants of host preference in Cryptosporidium xiaoi.</title>
        <authorList>
            <person name="Xiao L."/>
            <person name="Li J."/>
        </authorList>
    </citation>
    <scope>NUCLEOTIDE SEQUENCE [LARGE SCALE GENOMIC DNA]</scope>
    <source>
        <strain evidence="2 3">52996</strain>
    </source>
</reference>
<evidence type="ECO:0000313" key="3">
    <source>
        <dbReference type="Proteomes" id="UP001311799"/>
    </source>
</evidence>
<dbReference type="EMBL" id="JAWDEY010000036">
    <property type="protein sequence ID" value="KAK6587683.1"/>
    <property type="molecule type" value="Genomic_DNA"/>
</dbReference>
<feature type="transmembrane region" description="Helical" evidence="1">
    <location>
        <begin position="227"/>
        <end position="246"/>
    </location>
</feature>
<name>A0AAV9XT77_9CRYT</name>
<feature type="transmembrane region" description="Helical" evidence="1">
    <location>
        <begin position="72"/>
        <end position="95"/>
    </location>
</feature>
<proteinExistence type="predicted"/>
<gene>
    <name evidence="2" type="ORF">RS030_81490</name>
</gene>